<dbReference type="InterPro" id="IPR051450">
    <property type="entry name" value="Gfo/Idh/MocA_Oxidoreductases"/>
</dbReference>
<dbReference type="Gene3D" id="3.40.50.720">
    <property type="entry name" value="NAD(P)-binding Rossmann-like Domain"/>
    <property type="match status" value="1"/>
</dbReference>
<sequence>MRSPLDRRITSGSGSIDMESHSVPARVLVVGTGFIAAQHAAAIHAEPRLELAGVVDIDPGRAAAASRANGGVPWFTDLGAALAETGADGCVVCTPNDTHADIAVQVAAAGAHLLIEKPLATDVAGARRAVTAFARAGRVLMPAHSHRHYDYALAVREAIGSGDLGAVDLVRLSILGGWIWPDWRGWMLDPARSGGHALHNGVHLLDLVTWWTGDTPETVYARGRRRTAPELGIHDYLEMTVGFAGGAVAVCEMSRGHAPTSYARRDVLVTGTGGILTLPWDAEAGTVTDESGTALLPPGGTDGFATQIAAWADALTGAPPAVTGADGLLAVAMGVAAERSIADGRPVRVADVLEEAA</sequence>
<dbReference type="SUPFAM" id="SSF51735">
    <property type="entry name" value="NAD(P)-binding Rossmann-fold domains"/>
    <property type="match status" value="1"/>
</dbReference>
<dbReference type="Pfam" id="PF01408">
    <property type="entry name" value="GFO_IDH_MocA"/>
    <property type="match status" value="1"/>
</dbReference>
<dbReference type="Pfam" id="PF22725">
    <property type="entry name" value="GFO_IDH_MocA_C3"/>
    <property type="match status" value="1"/>
</dbReference>
<dbReference type="Gene3D" id="3.30.360.10">
    <property type="entry name" value="Dihydrodipicolinate Reductase, domain 2"/>
    <property type="match status" value="1"/>
</dbReference>
<evidence type="ECO:0000313" key="3">
    <source>
        <dbReference type="EMBL" id="RAY16960.1"/>
    </source>
</evidence>
<feature type="domain" description="Gfo/Idh/MocA-like oxidoreductase N-terminal" evidence="1">
    <location>
        <begin position="26"/>
        <end position="144"/>
    </location>
</feature>
<dbReference type="InterPro" id="IPR000683">
    <property type="entry name" value="Gfo/Idh/MocA-like_OxRdtase_N"/>
</dbReference>
<reference evidence="3 4" key="1">
    <citation type="submission" date="2018-06" db="EMBL/GenBank/DDBJ databases">
        <title>Actinomadura craniellae sp. nov. isolated from marine sponge Craniella sp.</title>
        <authorList>
            <person name="Li L."/>
            <person name="Xu Q.H."/>
            <person name="Lin H.W."/>
            <person name="Lu Y.H."/>
        </authorList>
    </citation>
    <scope>NUCLEOTIDE SEQUENCE [LARGE SCALE GENOMIC DNA]</scope>
    <source>
        <strain evidence="3 4">LHW63021</strain>
    </source>
</reference>
<protein>
    <recommendedName>
        <fullName evidence="5">Gfo/Idh/MocA family oxidoreductase</fullName>
    </recommendedName>
</protein>
<dbReference type="PANTHER" id="PTHR43377:SF1">
    <property type="entry name" value="BILIVERDIN REDUCTASE A"/>
    <property type="match status" value="1"/>
</dbReference>
<dbReference type="InterPro" id="IPR055170">
    <property type="entry name" value="GFO_IDH_MocA-like_dom"/>
</dbReference>
<proteinExistence type="predicted"/>
<dbReference type="EMBL" id="QLYX01000001">
    <property type="protein sequence ID" value="RAY16960.1"/>
    <property type="molecule type" value="Genomic_DNA"/>
</dbReference>
<comment type="caution">
    <text evidence="3">The sequence shown here is derived from an EMBL/GenBank/DDBJ whole genome shotgun (WGS) entry which is preliminary data.</text>
</comment>
<evidence type="ECO:0000259" key="2">
    <source>
        <dbReference type="Pfam" id="PF22725"/>
    </source>
</evidence>
<accession>A0A365HCV0</accession>
<keyword evidence="4" id="KW-1185">Reference proteome</keyword>
<name>A0A365HCV0_9ACTN</name>
<dbReference type="InterPro" id="IPR036291">
    <property type="entry name" value="NAD(P)-bd_dom_sf"/>
</dbReference>
<evidence type="ECO:0008006" key="5">
    <source>
        <dbReference type="Google" id="ProtNLM"/>
    </source>
</evidence>
<dbReference type="AlphaFoldDB" id="A0A365HCV0"/>
<evidence type="ECO:0000259" key="1">
    <source>
        <dbReference type="Pfam" id="PF01408"/>
    </source>
</evidence>
<dbReference type="GO" id="GO:0000166">
    <property type="term" value="F:nucleotide binding"/>
    <property type="evidence" value="ECO:0007669"/>
    <property type="project" value="InterPro"/>
</dbReference>
<dbReference type="SUPFAM" id="SSF55347">
    <property type="entry name" value="Glyceraldehyde-3-phosphate dehydrogenase-like, C-terminal domain"/>
    <property type="match status" value="1"/>
</dbReference>
<gene>
    <name evidence="3" type="ORF">DPM19_02000</name>
</gene>
<feature type="domain" description="GFO/IDH/MocA-like oxidoreductase" evidence="2">
    <location>
        <begin position="154"/>
        <end position="276"/>
    </location>
</feature>
<evidence type="ECO:0000313" key="4">
    <source>
        <dbReference type="Proteomes" id="UP000251891"/>
    </source>
</evidence>
<dbReference type="PANTHER" id="PTHR43377">
    <property type="entry name" value="BILIVERDIN REDUCTASE A"/>
    <property type="match status" value="1"/>
</dbReference>
<organism evidence="3 4">
    <name type="scientific">Actinomadura craniellae</name>
    <dbReference type="NCBI Taxonomy" id="2231787"/>
    <lineage>
        <taxon>Bacteria</taxon>
        <taxon>Bacillati</taxon>
        <taxon>Actinomycetota</taxon>
        <taxon>Actinomycetes</taxon>
        <taxon>Streptosporangiales</taxon>
        <taxon>Thermomonosporaceae</taxon>
        <taxon>Actinomadura</taxon>
    </lineage>
</organism>
<dbReference type="Proteomes" id="UP000251891">
    <property type="component" value="Unassembled WGS sequence"/>
</dbReference>